<dbReference type="EMBL" id="DOGS01000225">
    <property type="protein sequence ID" value="HBQ49426.1"/>
    <property type="molecule type" value="Genomic_DNA"/>
</dbReference>
<reference evidence="1 2" key="1">
    <citation type="journal article" date="2018" name="Nat. Biotechnol.">
        <title>A standardized bacterial taxonomy based on genome phylogeny substantially revises the tree of life.</title>
        <authorList>
            <person name="Parks D.H."/>
            <person name="Chuvochina M."/>
            <person name="Waite D.W."/>
            <person name="Rinke C."/>
            <person name="Skarshewski A."/>
            <person name="Chaumeil P.A."/>
            <person name="Hugenholtz P."/>
        </authorList>
    </citation>
    <scope>NUCLEOTIDE SEQUENCE [LARGE SCALE GENOMIC DNA]</scope>
    <source>
        <strain evidence="1">UBA10378</strain>
    </source>
</reference>
<protein>
    <recommendedName>
        <fullName evidence="3">AAA+ ATPase domain-containing protein</fullName>
    </recommendedName>
</protein>
<gene>
    <name evidence="1" type="ORF">DD728_11200</name>
</gene>
<dbReference type="Gene3D" id="3.40.50.300">
    <property type="entry name" value="P-loop containing nucleotide triphosphate hydrolases"/>
    <property type="match status" value="1"/>
</dbReference>
<sequence length="302" mass="33823">MRIGKMIDPYTAAGTFAGTVKRMTRWRKSPGTIEERKQFFKRDYWVDYPRATELLNRFDDMYAAEGQVRPEGMLVTGPPNNGKTSTAFKFMRDRLAGYQKVDGRPDAPPIIKAETPPGAPSPRSLYMALLQEVGAPYNPRSAEQVLYNQVIQLFTESGVRMLILDEIHNGLAGGPNQQRIMLNTLKSLSNTLQISIVMIGTDDARVMFERDDQIKSRFPAFEMPAWEFSEEYAQLVDDMFGAMELGIPSPASDYDFVDELHQLSGGLMGKTKKLVAEAACASINSPSKNLEKSILRHCTRPA</sequence>
<comment type="caution">
    <text evidence="1">The sequence shown here is derived from an EMBL/GenBank/DDBJ whole genome shotgun (WGS) entry which is preliminary data.</text>
</comment>
<dbReference type="AlphaFoldDB" id="A0A356W983"/>
<evidence type="ECO:0000313" key="1">
    <source>
        <dbReference type="EMBL" id="HBQ49426.1"/>
    </source>
</evidence>
<dbReference type="InterPro" id="IPR027417">
    <property type="entry name" value="P-loop_NTPase"/>
</dbReference>
<evidence type="ECO:0008006" key="3">
    <source>
        <dbReference type="Google" id="ProtNLM"/>
    </source>
</evidence>
<proteinExistence type="predicted"/>
<dbReference type="Pfam" id="PF05621">
    <property type="entry name" value="TniB"/>
    <property type="match status" value="1"/>
</dbReference>
<accession>A0A356W983</accession>
<dbReference type="InterPro" id="IPR008868">
    <property type="entry name" value="TniB"/>
</dbReference>
<organism evidence="1 2">
    <name type="scientific">Hyphomonas atlantica</name>
    <dbReference type="NCBI Taxonomy" id="1280948"/>
    <lineage>
        <taxon>Bacteria</taxon>
        <taxon>Pseudomonadati</taxon>
        <taxon>Pseudomonadota</taxon>
        <taxon>Alphaproteobacteria</taxon>
        <taxon>Hyphomonadales</taxon>
        <taxon>Hyphomonadaceae</taxon>
        <taxon>Hyphomonas</taxon>
    </lineage>
</organism>
<evidence type="ECO:0000313" key="2">
    <source>
        <dbReference type="Proteomes" id="UP000263957"/>
    </source>
</evidence>
<dbReference type="Proteomes" id="UP000263957">
    <property type="component" value="Unassembled WGS sequence"/>
</dbReference>
<dbReference type="SUPFAM" id="SSF52540">
    <property type="entry name" value="P-loop containing nucleoside triphosphate hydrolases"/>
    <property type="match status" value="1"/>
</dbReference>
<name>A0A356W983_9PROT</name>